<gene>
    <name evidence="2" type="ORF">GWK47_033757</name>
</gene>
<organism evidence="2 3">
    <name type="scientific">Chionoecetes opilio</name>
    <name type="common">Atlantic snow crab</name>
    <name type="synonym">Cancer opilio</name>
    <dbReference type="NCBI Taxonomy" id="41210"/>
    <lineage>
        <taxon>Eukaryota</taxon>
        <taxon>Metazoa</taxon>
        <taxon>Ecdysozoa</taxon>
        <taxon>Arthropoda</taxon>
        <taxon>Crustacea</taxon>
        <taxon>Multicrustacea</taxon>
        <taxon>Malacostraca</taxon>
        <taxon>Eumalacostraca</taxon>
        <taxon>Eucarida</taxon>
        <taxon>Decapoda</taxon>
        <taxon>Pleocyemata</taxon>
        <taxon>Brachyura</taxon>
        <taxon>Eubrachyura</taxon>
        <taxon>Majoidea</taxon>
        <taxon>Majidae</taxon>
        <taxon>Chionoecetes</taxon>
    </lineage>
</organism>
<feature type="compositionally biased region" description="Polar residues" evidence="1">
    <location>
        <begin position="9"/>
        <end position="21"/>
    </location>
</feature>
<feature type="region of interest" description="Disordered" evidence="1">
    <location>
        <begin position="51"/>
        <end position="71"/>
    </location>
</feature>
<evidence type="ECO:0000256" key="1">
    <source>
        <dbReference type="SAM" id="MobiDB-lite"/>
    </source>
</evidence>
<keyword evidence="3" id="KW-1185">Reference proteome</keyword>
<protein>
    <submittedName>
        <fullName evidence="2">Uncharacterized protein</fullName>
    </submittedName>
</protein>
<name>A0A8J4YJH1_CHIOP</name>
<dbReference type="AlphaFoldDB" id="A0A8J4YJH1"/>
<feature type="region of interest" description="Disordered" evidence="1">
    <location>
        <begin position="1"/>
        <end position="32"/>
    </location>
</feature>
<dbReference type="Proteomes" id="UP000770661">
    <property type="component" value="Unassembled WGS sequence"/>
</dbReference>
<comment type="caution">
    <text evidence="2">The sequence shown here is derived from an EMBL/GenBank/DDBJ whole genome shotgun (WGS) entry which is preliminary data.</text>
</comment>
<reference evidence="2" key="1">
    <citation type="submission" date="2020-07" db="EMBL/GenBank/DDBJ databases">
        <title>The High-quality genome of the commercially important snow crab, Chionoecetes opilio.</title>
        <authorList>
            <person name="Jeong J.-H."/>
            <person name="Ryu S."/>
        </authorList>
    </citation>
    <scope>NUCLEOTIDE SEQUENCE</scope>
    <source>
        <strain evidence="2">MADBK_172401_WGS</strain>
        <tissue evidence="2">Digestive gland</tissue>
    </source>
</reference>
<sequence length="239" mass="26981">MSEGFISPGFTSPGFTSPETNPSKEMEEMNNAETEKLVALANADDALEVKVISGGKGKNTSKSSGKGKKSLKKKSSDEECLILSETSKAFQKLQALRTSYKLLHNMTESDFEQRMDESLPYLKRVIRGVEPNERHELFMTSSRQLRTQQDYLIYGPFTADQSFHVLGLLKEKLGHMDKLIGKINDVLVYRVRVLVPTFFTKIVMENESVSMAEAYRLMAKFSLDREIADDISSAESRKF</sequence>
<evidence type="ECO:0000313" key="2">
    <source>
        <dbReference type="EMBL" id="KAG0727843.1"/>
    </source>
</evidence>
<proteinExistence type="predicted"/>
<dbReference type="EMBL" id="JACEEZ010002922">
    <property type="protein sequence ID" value="KAG0727843.1"/>
    <property type="molecule type" value="Genomic_DNA"/>
</dbReference>
<evidence type="ECO:0000313" key="3">
    <source>
        <dbReference type="Proteomes" id="UP000770661"/>
    </source>
</evidence>
<accession>A0A8J4YJH1</accession>